<proteinExistence type="predicted"/>
<organism evidence="1 2">
    <name type="scientific">Arachis hypogaea</name>
    <name type="common">Peanut</name>
    <dbReference type="NCBI Taxonomy" id="3818"/>
    <lineage>
        <taxon>Eukaryota</taxon>
        <taxon>Viridiplantae</taxon>
        <taxon>Streptophyta</taxon>
        <taxon>Embryophyta</taxon>
        <taxon>Tracheophyta</taxon>
        <taxon>Spermatophyta</taxon>
        <taxon>Magnoliopsida</taxon>
        <taxon>eudicotyledons</taxon>
        <taxon>Gunneridae</taxon>
        <taxon>Pentapetalae</taxon>
        <taxon>rosids</taxon>
        <taxon>fabids</taxon>
        <taxon>Fabales</taxon>
        <taxon>Fabaceae</taxon>
        <taxon>Papilionoideae</taxon>
        <taxon>50 kb inversion clade</taxon>
        <taxon>dalbergioids sensu lato</taxon>
        <taxon>Dalbergieae</taxon>
        <taxon>Pterocarpus clade</taxon>
        <taxon>Arachis</taxon>
    </lineage>
</organism>
<protein>
    <submittedName>
        <fullName evidence="1">Uncharacterized protein</fullName>
    </submittedName>
</protein>
<name>A0A445AME2_ARAHY</name>
<accession>A0A445AME2</accession>
<evidence type="ECO:0000313" key="2">
    <source>
        <dbReference type="Proteomes" id="UP000289738"/>
    </source>
</evidence>
<gene>
    <name evidence="1" type="ORF">Ahy_B01g051630</name>
</gene>
<dbReference type="AlphaFoldDB" id="A0A445AME2"/>
<reference evidence="1 2" key="1">
    <citation type="submission" date="2019-01" db="EMBL/GenBank/DDBJ databases">
        <title>Sequencing of cultivated peanut Arachis hypogaea provides insights into genome evolution and oil improvement.</title>
        <authorList>
            <person name="Chen X."/>
        </authorList>
    </citation>
    <scope>NUCLEOTIDE SEQUENCE [LARGE SCALE GENOMIC DNA]</scope>
    <source>
        <strain evidence="2">cv. Fuhuasheng</strain>
        <tissue evidence="1">Leaves</tissue>
    </source>
</reference>
<evidence type="ECO:0000313" key="1">
    <source>
        <dbReference type="EMBL" id="RYR27617.1"/>
    </source>
</evidence>
<dbReference type="EMBL" id="SDMP01000011">
    <property type="protein sequence ID" value="RYR27617.1"/>
    <property type="molecule type" value="Genomic_DNA"/>
</dbReference>
<dbReference type="Proteomes" id="UP000289738">
    <property type="component" value="Chromosome B01"/>
</dbReference>
<comment type="caution">
    <text evidence="1">The sequence shown here is derived from an EMBL/GenBank/DDBJ whole genome shotgun (WGS) entry which is preliminary data.</text>
</comment>
<sequence length="79" mass="10067">MTNVIKLMYNHSWPSYMKIPAETRKRWFQKWALHFRWDAEHDLTIRKIFNYRMGRRLQQMLDDFRQGWDHRTTWLRPDI</sequence>
<keyword evidence="2" id="KW-1185">Reference proteome</keyword>